<dbReference type="InterPro" id="IPR017853">
    <property type="entry name" value="GH"/>
</dbReference>
<dbReference type="EMBL" id="LSNE01000020">
    <property type="protein sequence ID" value="KXI26886.1"/>
    <property type="molecule type" value="Genomic_DNA"/>
</dbReference>
<feature type="chain" id="PRO_5007550084" description="Glycoside hydrolase family 2 catalytic domain-containing protein" evidence="1">
    <location>
        <begin position="24"/>
        <end position="443"/>
    </location>
</feature>
<reference evidence="4" key="1">
    <citation type="submission" date="2016-02" db="EMBL/GenBank/DDBJ databases">
        <authorList>
            <person name="Schultz-Johansen M."/>
            <person name="Glaring M.A."/>
            <person name="Bech P.K."/>
            <person name="Stougaard P."/>
        </authorList>
    </citation>
    <scope>NUCLEOTIDE SEQUENCE [LARGE SCALE GENOMIC DNA]</scope>
    <source>
        <strain evidence="4">S66</strain>
    </source>
</reference>
<dbReference type="Gene3D" id="3.20.20.80">
    <property type="entry name" value="Glycosidases"/>
    <property type="match status" value="1"/>
</dbReference>
<name>A0A148KKQ7_9ALTE</name>
<evidence type="ECO:0000256" key="1">
    <source>
        <dbReference type="SAM" id="SignalP"/>
    </source>
</evidence>
<dbReference type="SUPFAM" id="SSF51445">
    <property type="entry name" value="(Trans)glycosidases"/>
    <property type="match status" value="1"/>
</dbReference>
<dbReference type="PROSITE" id="PS51257">
    <property type="entry name" value="PROKAR_LIPOPROTEIN"/>
    <property type="match status" value="1"/>
</dbReference>
<sequence>MPLKLRGVLLALFCLLAACQPQTSENVDKTLSTNVLQAIPSTLKFEQGRYQIYRGDSPYFIKGAGGSSNLPLLAASGGNSVRTWGTDKAQQVLDGAHANGLTVMLGLRIGHERHGFDYDDKAAVAEQKEAVREQILKFKDHPALLVWGIGNEVDLFYTNTNVWYAIEDIASMIKELDPNHLVTTVTAGIDKTKADFIKERVPSIDYLSINIYGGLENLPQHLLDIAYQGAYVVTEWGPTGHWQIAKTDWDVPIEQTSTEKAASYRSRYAAGIAAAPERALGSYAFLWGQKQETTPTWYGVFTEAGEPTEVVDSLQYLWTGQWPEQRAPAITSFRLNGKPAADSVHVNLGQTNEAEVELIQHDEQGLSIRWEILAESTDIKAGGDRESRPQALSGLIVAQQDNKLTFTTPAEPGAYRLFMYATNPANKVANANIPFYVDVTAKN</sequence>
<evidence type="ECO:0000313" key="4">
    <source>
        <dbReference type="Proteomes" id="UP000070299"/>
    </source>
</evidence>
<evidence type="ECO:0000259" key="2">
    <source>
        <dbReference type="Pfam" id="PF02836"/>
    </source>
</evidence>
<accession>A0A148KKQ7</accession>
<proteinExistence type="predicted"/>
<keyword evidence="4" id="KW-1185">Reference proteome</keyword>
<gene>
    <name evidence="3" type="ORF">AX660_03740</name>
</gene>
<dbReference type="InterPro" id="IPR006103">
    <property type="entry name" value="Glyco_hydro_2_cat"/>
</dbReference>
<organism evidence="3 4">
    <name type="scientific">Paraglaciecola hydrolytica</name>
    <dbReference type="NCBI Taxonomy" id="1799789"/>
    <lineage>
        <taxon>Bacteria</taxon>
        <taxon>Pseudomonadati</taxon>
        <taxon>Pseudomonadota</taxon>
        <taxon>Gammaproteobacteria</taxon>
        <taxon>Alteromonadales</taxon>
        <taxon>Alteromonadaceae</taxon>
        <taxon>Paraglaciecola</taxon>
    </lineage>
</organism>
<protein>
    <recommendedName>
        <fullName evidence="2">Glycoside hydrolase family 2 catalytic domain-containing protein</fullName>
    </recommendedName>
</protein>
<feature type="signal peptide" evidence="1">
    <location>
        <begin position="1"/>
        <end position="23"/>
    </location>
</feature>
<keyword evidence="1" id="KW-0732">Signal</keyword>
<evidence type="ECO:0000313" key="3">
    <source>
        <dbReference type="EMBL" id="KXI26886.1"/>
    </source>
</evidence>
<dbReference type="GO" id="GO:0004553">
    <property type="term" value="F:hydrolase activity, hydrolyzing O-glycosyl compounds"/>
    <property type="evidence" value="ECO:0007669"/>
    <property type="project" value="InterPro"/>
</dbReference>
<dbReference type="Proteomes" id="UP000070299">
    <property type="component" value="Unassembled WGS sequence"/>
</dbReference>
<feature type="domain" description="Glycoside hydrolase family 2 catalytic" evidence="2">
    <location>
        <begin position="92"/>
        <end position="199"/>
    </location>
</feature>
<dbReference type="GO" id="GO:0005975">
    <property type="term" value="P:carbohydrate metabolic process"/>
    <property type="evidence" value="ECO:0007669"/>
    <property type="project" value="InterPro"/>
</dbReference>
<dbReference type="Pfam" id="PF02836">
    <property type="entry name" value="Glyco_hydro_2_C"/>
    <property type="match status" value="1"/>
</dbReference>
<dbReference type="STRING" id="1799789.AX660_03740"/>
<dbReference type="AlphaFoldDB" id="A0A148KKQ7"/>
<dbReference type="RefSeq" id="WP_082769082.1">
    <property type="nucleotide sequence ID" value="NZ_LSNE01000020.1"/>
</dbReference>
<comment type="caution">
    <text evidence="3">The sequence shown here is derived from an EMBL/GenBank/DDBJ whole genome shotgun (WGS) entry which is preliminary data.</text>
</comment>
<dbReference type="OrthoDB" id="9758603at2"/>